<evidence type="ECO:0000313" key="1">
    <source>
        <dbReference type="EMBL" id="KAI3712605.1"/>
    </source>
</evidence>
<keyword evidence="2" id="KW-1185">Reference proteome</keyword>
<dbReference type="Proteomes" id="UP001056120">
    <property type="component" value="Linkage Group LG24"/>
</dbReference>
<sequence length="71" mass="8039">MSYTVLYSGSLTLILAIITTHPPSPREIFSNSNSFLDLFQIKGFLCSVLQETRSDIPTILLFNNRRRKCCG</sequence>
<comment type="caution">
    <text evidence="1">The sequence shown here is derived from an EMBL/GenBank/DDBJ whole genome shotgun (WGS) entry which is preliminary data.</text>
</comment>
<proteinExistence type="predicted"/>
<reference evidence="2" key="1">
    <citation type="journal article" date="2022" name="Mol. Ecol. Resour.">
        <title>The genomes of chicory, endive, great burdock and yacon provide insights into Asteraceae palaeo-polyploidization history and plant inulin production.</title>
        <authorList>
            <person name="Fan W."/>
            <person name="Wang S."/>
            <person name="Wang H."/>
            <person name="Wang A."/>
            <person name="Jiang F."/>
            <person name="Liu H."/>
            <person name="Zhao H."/>
            <person name="Xu D."/>
            <person name="Zhang Y."/>
        </authorList>
    </citation>
    <scope>NUCLEOTIDE SEQUENCE [LARGE SCALE GENOMIC DNA]</scope>
    <source>
        <strain evidence="2">cv. Yunnan</strain>
    </source>
</reference>
<organism evidence="1 2">
    <name type="scientific">Smallanthus sonchifolius</name>
    <dbReference type="NCBI Taxonomy" id="185202"/>
    <lineage>
        <taxon>Eukaryota</taxon>
        <taxon>Viridiplantae</taxon>
        <taxon>Streptophyta</taxon>
        <taxon>Embryophyta</taxon>
        <taxon>Tracheophyta</taxon>
        <taxon>Spermatophyta</taxon>
        <taxon>Magnoliopsida</taxon>
        <taxon>eudicotyledons</taxon>
        <taxon>Gunneridae</taxon>
        <taxon>Pentapetalae</taxon>
        <taxon>asterids</taxon>
        <taxon>campanulids</taxon>
        <taxon>Asterales</taxon>
        <taxon>Asteraceae</taxon>
        <taxon>Asteroideae</taxon>
        <taxon>Heliantheae alliance</taxon>
        <taxon>Millerieae</taxon>
        <taxon>Smallanthus</taxon>
    </lineage>
</organism>
<name>A0ACB9ASI8_9ASTR</name>
<accession>A0ACB9ASI8</accession>
<evidence type="ECO:0000313" key="2">
    <source>
        <dbReference type="Proteomes" id="UP001056120"/>
    </source>
</evidence>
<gene>
    <name evidence="1" type="ORF">L1987_71165</name>
</gene>
<protein>
    <submittedName>
        <fullName evidence="1">Uncharacterized protein</fullName>
    </submittedName>
</protein>
<dbReference type="EMBL" id="CM042041">
    <property type="protein sequence ID" value="KAI3712605.1"/>
    <property type="molecule type" value="Genomic_DNA"/>
</dbReference>
<reference evidence="1 2" key="2">
    <citation type="journal article" date="2022" name="Mol. Ecol. Resour.">
        <title>The genomes of chicory, endive, great burdock and yacon provide insights into Asteraceae paleo-polyploidization history and plant inulin production.</title>
        <authorList>
            <person name="Fan W."/>
            <person name="Wang S."/>
            <person name="Wang H."/>
            <person name="Wang A."/>
            <person name="Jiang F."/>
            <person name="Liu H."/>
            <person name="Zhao H."/>
            <person name="Xu D."/>
            <person name="Zhang Y."/>
        </authorList>
    </citation>
    <scope>NUCLEOTIDE SEQUENCE [LARGE SCALE GENOMIC DNA]</scope>
    <source>
        <strain evidence="2">cv. Yunnan</strain>
        <tissue evidence="1">Leaves</tissue>
    </source>
</reference>